<dbReference type="EMBL" id="RAPE01000003">
    <property type="protein sequence ID" value="RKF13988.1"/>
    <property type="molecule type" value="Genomic_DNA"/>
</dbReference>
<accession>A0A3A8B8L3</accession>
<dbReference type="InterPro" id="IPR053188">
    <property type="entry name" value="FkbM_Methyltransferase"/>
</dbReference>
<evidence type="ECO:0000313" key="2">
    <source>
        <dbReference type="EMBL" id="RKF13988.1"/>
    </source>
</evidence>
<feature type="domain" description="Methyltransferase FkbM" evidence="1">
    <location>
        <begin position="117"/>
        <end position="272"/>
    </location>
</feature>
<comment type="caution">
    <text evidence="2">The sequence shown here is derived from an EMBL/GenBank/DDBJ whole genome shotgun (WGS) entry which is preliminary data.</text>
</comment>
<dbReference type="PANTHER" id="PTHR36973:SF4">
    <property type="entry name" value="NODULATION PROTEIN"/>
    <property type="match status" value="1"/>
</dbReference>
<dbReference type="SUPFAM" id="SSF53335">
    <property type="entry name" value="S-adenosyl-L-methionine-dependent methyltransferases"/>
    <property type="match status" value="1"/>
</dbReference>
<dbReference type="InterPro" id="IPR006342">
    <property type="entry name" value="FkbM_mtfrase"/>
</dbReference>
<dbReference type="NCBIfam" id="TIGR01444">
    <property type="entry name" value="fkbM_fam"/>
    <property type="match status" value="1"/>
</dbReference>
<evidence type="ECO:0000313" key="3">
    <source>
        <dbReference type="Proteomes" id="UP000281128"/>
    </source>
</evidence>
<name>A0A3A8B8L3_9RHOB</name>
<evidence type="ECO:0000259" key="1">
    <source>
        <dbReference type="Pfam" id="PF05050"/>
    </source>
</evidence>
<keyword evidence="2" id="KW-0808">Transferase</keyword>
<dbReference type="GO" id="GO:0032259">
    <property type="term" value="P:methylation"/>
    <property type="evidence" value="ECO:0007669"/>
    <property type="project" value="UniProtKB-KW"/>
</dbReference>
<dbReference type="PANTHER" id="PTHR36973">
    <property type="entry name" value="SLL1456 PROTEIN-RELATED"/>
    <property type="match status" value="1"/>
</dbReference>
<dbReference type="AlphaFoldDB" id="A0A3A8B8L3"/>
<dbReference type="OrthoDB" id="292760at2"/>
<keyword evidence="2" id="KW-0489">Methyltransferase</keyword>
<dbReference type="Proteomes" id="UP000281128">
    <property type="component" value="Unassembled WGS sequence"/>
</dbReference>
<dbReference type="GO" id="GO:0008171">
    <property type="term" value="F:O-methyltransferase activity"/>
    <property type="evidence" value="ECO:0007669"/>
    <property type="project" value="TreeGrafter"/>
</dbReference>
<dbReference type="Gene3D" id="3.40.50.150">
    <property type="entry name" value="Vaccinia Virus protein VP39"/>
    <property type="match status" value="1"/>
</dbReference>
<protein>
    <submittedName>
        <fullName evidence="2">FkbM family methyltransferase</fullName>
    </submittedName>
</protein>
<sequence length="310" mass="34589">MQGHGGSSPFSVSVLVRAMAPWLARAARLAIEPQPTRSLRALRPVDRRMRRLRFYRAGQACKVRPDKPLEESILKTFLKRAVPAGLRRYAAEKKRSRARAALRRIAARGVEVATVIDVGASDGRWSVQTMDYFPDADYLLIEANPVHRTALEEFCAARRNARFELAAASDIDGEVAFDGSDPFGGAADPQRTEATLRARAVRLDSLCQADGKHAGPYFLKLDTHGYEVPILNGSEHILANASLVVIEVYVFRLSSDALLFDEMVALMREKGFGVVDMSDPLWRPGDGCFWQMDIYFEPLSAPVFRRQTYS</sequence>
<dbReference type="InterPro" id="IPR029063">
    <property type="entry name" value="SAM-dependent_MTases_sf"/>
</dbReference>
<reference evidence="2 3" key="1">
    <citation type="submission" date="2018-09" db="EMBL/GenBank/DDBJ databases">
        <title>Roseovarius spongiae sp. nov., isolated from a marine sponge.</title>
        <authorList>
            <person name="Zhuang L."/>
            <person name="Luo L."/>
        </authorList>
    </citation>
    <scope>NUCLEOTIDE SEQUENCE [LARGE SCALE GENOMIC DNA]</scope>
    <source>
        <strain evidence="2 3">HN-E21</strain>
    </source>
</reference>
<organism evidence="2 3">
    <name type="scientific">Roseovarius spongiae</name>
    <dbReference type="NCBI Taxonomy" id="2320272"/>
    <lineage>
        <taxon>Bacteria</taxon>
        <taxon>Pseudomonadati</taxon>
        <taxon>Pseudomonadota</taxon>
        <taxon>Alphaproteobacteria</taxon>
        <taxon>Rhodobacterales</taxon>
        <taxon>Roseobacteraceae</taxon>
        <taxon>Roseovarius</taxon>
    </lineage>
</organism>
<proteinExistence type="predicted"/>
<dbReference type="Pfam" id="PF05050">
    <property type="entry name" value="Methyltransf_21"/>
    <property type="match status" value="1"/>
</dbReference>
<keyword evidence="3" id="KW-1185">Reference proteome</keyword>
<gene>
    <name evidence="2" type="ORF">D6850_12460</name>
</gene>